<proteinExistence type="predicted"/>
<name>A0A3D8Y7Y4_9BACT</name>
<dbReference type="OrthoDB" id="954305at2"/>
<dbReference type="InterPro" id="IPR038056">
    <property type="entry name" value="YjbR-like_sf"/>
</dbReference>
<comment type="caution">
    <text evidence="1">The sequence shown here is derived from an EMBL/GenBank/DDBJ whole genome shotgun (WGS) entry which is preliminary data.</text>
</comment>
<organism evidence="1 2">
    <name type="scientific">Dyadobacter luteus</name>
    <dbReference type="NCBI Taxonomy" id="2259619"/>
    <lineage>
        <taxon>Bacteria</taxon>
        <taxon>Pseudomonadati</taxon>
        <taxon>Bacteroidota</taxon>
        <taxon>Cytophagia</taxon>
        <taxon>Cytophagales</taxon>
        <taxon>Spirosomataceae</taxon>
        <taxon>Dyadobacter</taxon>
    </lineage>
</organism>
<dbReference type="AlphaFoldDB" id="A0A3D8Y7Y4"/>
<dbReference type="InterPro" id="IPR058532">
    <property type="entry name" value="YjbR/MT2646/Rv2570-like"/>
</dbReference>
<dbReference type="SUPFAM" id="SSF142906">
    <property type="entry name" value="YjbR-like"/>
    <property type="match status" value="1"/>
</dbReference>
<dbReference type="Proteomes" id="UP000256373">
    <property type="component" value="Unassembled WGS sequence"/>
</dbReference>
<sequence length="120" mass="14094">MLFFSSPYLDFIRKTALALPAVTEKLCFDTPAFYVTDKLFARLKEDGETLALHSNEREKWIEKDPDTFFITEHYKNYKYVLVTLGNIQPELLEKLLIDAWRNRASAKLCKELDQKQDNSK</sequence>
<protein>
    <recommendedName>
        <fullName evidence="3">MmcQ/YjbR family DNA-binding protein</fullName>
    </recommendedName>
</protein>
<evidence type="ECO:0008006" key="3">
    <source>
        <dbReference type="Google" id="ProtNLM"/>
    </source>
</evidence>
<accession>A0A3D8Y7Y4</accession>
<reference evidence="1 2" key="1">
    <citation type="submission" date="2018-07" db="EMBL/GenBank/DDBJ databases">
        <title>Dyadobacter roseus sp. nov., isolated from rose rhizosphere soil.</title>
        <authorList>
            <person name="Chen L."/>
        </authorList>
    </citation>
    <scope>NUCLEOTIDE SEQUENCE [LARGE SCALE GENOMIC DNA]</scope>
    <source>
        <strain evidence="1 2">RS19</strain>
    </source>
</reference>
<gene>
    <name evidence="1" type="ORF">DSL64_20760</name>
</gene>
<evidence type="ECO:0000313" key="2">
    <source>
        <dbReference type="Proteomes" id="UP000256373"/>
    </source>
</evidence>
<keyword evidence="2" id="KW-1185">Reference proteome</keyword>
<evidence type="ECO:0000313" key="1">
    <source>
        <dbReference type="EMBL" id="REA58520.1"/>
    </source>
</evidence>
<dbReference type="EMBL" id="QNUL01000020">
    <property type="protein sequence ID" value="REA58520.1"/>
    <property type="molecule type" value="Genomic_DNA"/>
</dbReference>
<dbReference type="RefSeq" id="WP_115832854.1">
    <property type="nucleotide sequence ID" value="NZ_QNUL01000020.1"/>
</dbReference>
<dbReference type="Pfam" id="PF04237">
    <property type="entry name" value="YjbR"/>
    <property type="match status" value="1"/>
</dbReference>